<dbReference type="Pfam" id="PF17369">
    <property type="entry name" value="DUF5391"/>
    <property type="match status" value="1"/>
</dbReference>
<dbReference type="OrthoDB" id="2939127at2"/>
<feature type="transmembrane region" description="Helical" evidence="1">
    <location>
        <begin position="72"/>
        <end position="98"/>
    </location>
</feature>
<dbReference type="Proteomes" id="UP000187367">
    <property type="component" value="Unassembled WGS sequence"/>
</dbReference>
<sequence>MENKASVVIMTLISAFLFSSLLVTASLSPLADSGPHANQFGTFGMWAAIGTVLVFYILPLIVYMIGIDAMKFVMAVFCGIGLLIIVAMIPVILLFGSFSGTQSALWGVISLCVVLTIVNVIWFFAAFRSSAKSQRADFR</sequence>
<dbReference type="RefSeq" id="WP_076758330.1">
    <property type="nucleotide sequence ID" value="NZ_JARMMH010000007.1"/>
</dbReference>
<protein>
    <recommendedName>
        <fullName evidence="4">DUF5391 family protein</fullName>
    </recommendedName>
</protein>
<keyword evidence="1" id="KW-1133">Transmembrane helix</keyword>
<accession>A0A1R1QLA7</accession>
<accession>A0A1R1S3N0</accession>
<comment type="caution">
    <text evidence="2">The sequence shown here is derived from an EMBL/GenBank/DDBJ whole genome shotgun (WGS) entry which is preliminary data.</text>
</comment>
<keyword evidence="1" id="KW-0812">Transmembrane</keyword>
<dbReference type="InterPro" id="IPR020204">
    <property type="entry name" value="Uncharacterised_YxaJ"/>
</dbReference>
<dbReference type="EMBL" id="MTJL01000019">
    <property type="protein sequence ID" value="OMI05423.1"/>
    <property type="molecule type" value="Genomic_DNA"/>
</dbReference>
<feature type="transmembrane region" description="Helical" evidence="1">
    <location>
        <begin position="104"/>
        <end position="125"/>
    </location>
</feature>
<keyword evidence="3" id="KW-1185">Reference proteome</keyword>
<dbReference type="AlphaFoldDB" id="A0A1R1QLA7"/>
<feature type="transmembrane region" description="Helical" evidence="1">
    <location>
        <begin position="43"/>
        <end position="65"/>
    </location>
</feature>
<keyword evidence="1" id="KW-0472">Membrane</keyword>
<proteinExistence type="predicted"/>
<evidence type="ECO:0008006" key="4">
    <source>
        <dbReference type="Google" id="ProtNLM"/>
    </source>
</evidence>
<reference evidence="2 3" key="1">
    <citation type="submission" date="2017-01" db="EMBL/GenBank/DDBJ databases">
        <title>Bacillus phylogenomics.</title>
        <authorList>
            <person name="Dunlap C."/>
        </authorList>
    </citation>
    <scope>NUCLEOTIDE SEQUENCE [LARGE SCALE GENOMIC DNA]</scope>
    <source>
        <strain evidence="2 3">NRRL B-41282</strain>
    </source>
</reference>
<evidence type="ECO:0000256" key="1">
    <source>
        <dbReference type="SAM" id="Phobius"/>
    </source>
</evidence>
<organism evidence="2 3">
    <name type="scientific">Bacillus swezeyi</name>
    <dbReference type="NCBI Taxonomy" id="1925020"/>
    <lineage>
        <taxon>Bacteria</taxon>
        <taxon>Bacillati</taxon>
        <taxon>Bacillota</taxon>
        <taxon>Bacilli</taxon>
        <taxon>Bacillales</taxon>
        <taxon>Bacillaceae</taxon>
        <taxon>Bacillus</taxon>
    </lineage>
</organism>
<evidence type="ECO:0000313" key="2">
    <source>
        <dbReference type="EMBL" id="OMI05423.1"/>
    </source>
</evidence>
<name>A0A1R1QLA7_9BACI</name>
<evidence type="ECO:0000313" key="3">
    <source>
        <dbReference type="Proteomes" id="UP000187367"/>
    </source>
</evidence>
<gene>
    <name evidence="2" type="ORF">BW143_10885</name>
</gene>